<dbReference type="Proteomes" id="UP000028524">
    <property type="component" value="Unassembled WGS sequence"/>
</dbReference>
<dbReference type="Gene3D" id="1.10.8.270">
    <property type="entry name" value="putative rabgap domain of human tbc1 domain family member 14 like domains"/>
    <property type="match status" value="1"/>
</dbReference>
<dbReference type="FunFam" id="1.10.472.80:FF:000038">
    <property type="entry name" value="TBC1 domain family member 5"/>
    <property type="match status" value="1"/>
</dbReference>
<dbReference type="PANTHER" id="PTHR22957:SF337">
    <property type="entry name" value="TBC1 DOMAIN FAMILY MEMBER 5"/>
    <property type="match status" value="1"/>
</dbReference>
<reference evidence="4 5" key="1">
    <citation type="journal article" date="2014" name="BMC Genomics">
        <title>Comparative genome sequencing reveals chemotype-specific gene clusters in the toxigenic black mold Stachybotrys.</title>
        <authorList>
            <person name="Semeiks J."/>
            <person name="Borek D."/>
            <person name="Otwinowski Z."/>
            <person name="Grishin N.V."/>
        </authorList>
    </citation>
    <scope>NUCLEOTIDE SEQUENCE [LARGE SCALE GENOMIC DNA]</scope>
    <source>
        <strain evidence="4 5">IBT 40285</strain>
    </source>
</reference>
<feature type="compositionally biased region" description="Polar residues" evidence="2">
    <location>
        <begin position="638"/>
        <end position="648"/>
    </location>
</feature>
<dbReference type="InParanoid" id="A0A084QH35"/>
<evidence type="ECO:0000259" key="3">
    <source>
        <dbReference type="PROSITE" id="PS50086"/>
    </source>
</evidence>
<dbReference type="FunFam" id="1.10.8.270:FF:000031">
    <property type="entry name" value="TBC1 domain family member 5"/>
    <property type="match status" value="1"/>
</dbReference>
<dbReference type="OMA" id="SPWQTLR"/>
<name>A0A084QH35_STAC4</name>
<dbReference type="OrthoDB" id="27140at2759"/>
<proteinExistence type="predicted"/>
<keyword evidence="1" id="KW-0343">GTPase activation</keyword>
<feature type="compositionally biased region" description="Basic and acidic residues" evidence="2">
    <location>
        <begin position="557"/>
        <end position="579"/>
    </location>
</feature>
<dbReference type="GO" id="GO:0005096">
    <property type="term" value="F:GTPase activator activity"/>
    <property type="evidence" value="ECO:0007669"/>
    <property type="project" value="UniProtKB-KW"/>
</dbReference>
<protein>
    <recommendedName>
        <fullName evidence="3">Rab-GAP TBC domain-containing protein</fullName>
    </recommendedName>
</protein>
<evidence type="ECO:0000313" key="4">
    <source>
        <dbReference type="EMBL" id="KFA63270.1"/>
    </source>
</evidence>
<dbReference type="InterPro" id="IPR035969">
    <property type="entry name" value="Rab-GAP_TBC_sf"/>
</dbReference>
<dbReference type="Gene3D" id="1.10.472.80">
    <property type="entry name" value="Ypt/Rab-GAP domain of gyp1p, domain 3"/>
    <property type="match status" value="1"/>
</dbReference>
<dbReference type="STRING" id="1283841.A0A084QH35"/>
<feature type="compositionally biased region" description="Polar residues" evidence="2">
    <location>
        <begin position="589"/>
        <end position="599"/>
    </location>
</feature>
<evidence type="ECO:0000256" key="1">
    <source>
        <dbReference type="ARBA" id="ARBA00022468"/>
    </source>
</evidence>
<dbReference type="PANTHER" id="PTHR22957">
    <property type="entry name" value="TBC1 DOMAIN FAMILY MEMBER GTPASE-ACTIVATING PROTEIN"/>
    <property type="match status" value="1"/>
</dbReference>
<dbReference type="PROSITE" id="PS50086">
    <property type="entry name" value="TBC_RABGAP"/>
    <property type="match status" value="1"/>
</dbReference>
<sequence>MRPLDETNTRWRETRSHSDGLASIQQATNSNNSTNPCISGCRSTFLLSRNGTSDSWLDPLRAGREIYSRQRDHLLKYIEHPEALAELTVDPLADDPTSPWNTVRQDEIIRAEILQDVQRLPDEVDYHEEHMQQMILNILFIYCKTYPTRGGYRQGMHELLAPIVHVVAQDALDKSTVGNESSMDDLMVETLDASFVEHDAYSLFSKLMNQAQAFYEVQDEGSRPPNSRQDSSSAIVERSKFIHEVCLNKVDPDLANHLTRIEILPQIFLIRWVRLLFSREFPFEQFLSLWDTIFAVDPALELIDLICVAMLIRIRWQLLKADYAVCLQLLLKYPAPSGPNGPHTFVDDAVYLRDHLDAQGGAALVMKYTGKMPNTPKSTESSRATTPSFSGFNSIRQSGFGAISPLHSPSRFIQQQGGMEALFQGAAKGAKGVLERGEKLGINQAVRDAVGEIKKNMQGFNESRNLIRSPQSILSDEGAAQALAAMEKRNRQLASMLDETINSLRAVSTSNLEDKAKSLELIEVAAAKVQFVQIYLEDASMDVPMLVPQEAEATPLEDTKTFVENGTREEQTPKNRTEDSLLPVDVGDLTTNQTASSAKENAPELSTIDNVTEVDKSAAEVSQPTTVESRKRPDPIPTRSTLAQSSFSWMLEPDEPQANKSVASTSKSPPPQHKKKSSHNASREKNAFLFGDALPEAQGGDGFSPDDIFGMQPIRKGKDS</sequence>
<dbReference type="InterPro" id="IPR000195">
    <property type="entry name" value="Rab-GAP-TBC_dom"/>
</dbReference>
<evidence type="ECO:0000256" key="2">
    <source>
        <dbReference type="SAM" id="MobiDB-lite"/>
    </source>
</evidence>
<dbReference type="Pfam" id="PF00566">
    <property type="entry name" value="RabGAP-TBC"/>
    <property type="match status" value="1"/>
</dbReference>
<gene>
    <name evidence="4" type="ORF">S40285_07511</name>
</gene>
<dbReference type="HOGENOM" id="CLU_019939_1_0_1"/>
<feature type="region of interest" description="Disordered" evidence="2">
    <location>
        <begin position="1"/>
        <end position="20"/>
    </location>
</feature>
<organism evidence="4 5">
    <name type="scientific">Stachybotrys chlorohalonatus (strain IBT 40285)</name>
    <dbReference type="NCBI Taxonomy" id="1283841"/>
    <lineage>
        <taxon>Eukaryota</taxon>
        <taxon>Fungi</taxon>
        <taxon>Dikarya</taxon>
        <taxon>Ascomycota</taxon>
        <taxon>Pezizomycotina</taxon>
        <taxon>Sordariomycetes</taxon>
        <taxon>Hypocreomycetidae</taxon>
        <taxon>Hypocreales</taxon>
        <taxon>Stachybotryaceae</taxon>
        <taxon>Stachybotrys</taxon>
    </lineage>
</organism>
<dbReference type="SMART" id="SM00164">
    <property type="entry name" value="TBC"/>
    <property type="match status" value="1"/>
</dbReference>
<feature type="domain" description="Rab-GAP TBC" evidence="3">
    <location>
        <begin position="90"/>
        <end position="297"/>
    </location>
</feature>
<dbReference type="AlphaFoldDB" id="A0A084QH35"/>
<accession>A0A084QH35</accession>
<feature type="compositionally biased region" description="Basic and acidic residues" evidence="2">
    <location>
        <begin position="1"/>
        <end position="18"/>
    </location>
</feature>
<dbReference type="EMBL" id="KL660746">
    <property type="protein sequence ID" value="KFA63270.1"/>
    <property type="molecule type" value="Genomic_DNA"/>
</dbReference>
<feature type="region of interest" description="Disordered" evidence="2">
    <location>
        <begin position="550"/>
        <end position="720"/>
    </location>
</feature>
<evidence type="ECO:0000313" key="5">
    <source>
        <dbReference type="Proteomes" id="UP000028524"/>
    </source>
</evidence>
<keyword evidence="5" id="KW-1185">Reference proteome</keyword>
<dbReference type="SUPFAM" id="SSF47923">
    <property type="entry name" value="Ypt/Rab-GAP domain of gyp1p"/>
    <property type="match status" value="2"/>
</dbReference>